<dbReference type="CDD" id="cd03692">
    <property type="entry name" value="mtIF2_IVc"/>
    <property type="match status" value="1"/>
</dbReference>
<feature type="compositionally biased region" description="Basic and acidic residues" evidence="12">
    <location>
        <begin position="62"/>
        <end position="75"/>
    </location>
</feature>
<comment type="subcellular location">
    <subcellularLocation>
        <location evidence="1 9 11">Cytoplasm</location>
    </subcellularLocation>
</comment>
<keyword evidence="6 9" id="KW-0547">Nucleotide-binding</keyword>
<dbReference type="FunFam" id="3.40.50.10050:FF:000001">
    <property type="entry name" value="Translation initiation factor IF-2"/>
    <property type="match status" value="1"/>
</dbReference>
<dbReference type="Gene3D" id="3.40.50.10050">
    <property type="entry name" value="Translation initiation factor IF- 2, domain 3"/>
    <property type="match status" value="1"/>
</dbReference>
<reference evidence="15" key="1">
    <citation type="submission" date="2012-11" db="EMBL/GenBank/DDBJ databases">
        <authorList>
            <person name="Lucero-Rivera Y.E."/>
            <person name="Tovar-Ramirez D."/>
        </authorList>
    </citation>
    <scope>NUCLEOTIDE SEQUENCE [LARGE SCALE GENOMIC DNA]</scope>
    <source>
        <strain evidence="15">Araruama</strain>
    </source>
</reference>
<dbReference type="Gene3D" id="3.40.50.300">
    <property type="entry name" value="P-loop containing nucleotide triphosphate hydrolases"/>
    <property type="match status" value="1"/>
</dbReference>
<organism evidence="14 15">
    <name type="scientific">Candidatus Magnetoglobus multicellularis str. Araruama</name>
    <dbReference type="NCBI Taxonomy" id="890399"/>
    <lineage>
        <taxon>Bacteria</taxon>
        <taxon>Pseudomonadati</taxon>
        <taxon>Thermodesulfobacteriota</taxon>
        <taxon>Desulfobacteria</taxon>
        <taxon>Desulfobacterales</taxon>
        <taxon>Desulfobacteraceae</taxon>
        <taxon>Candidatus Magnetoglobus</taxon>
    </lineage>
</organism>
<evidence type="ECO:0000256" key="10">
    <source>
        <dbReference type="RuleBase" id="RU000644"/>
    </source>
</evidence>
<feature type="compositionally biased region" description="Low complexity" evidence="12">
    <location>
        <begin position="100"/>
        <end position="109"/>
    </location>
</feature>
<dbReference type="AlphaFoldDB" id="A0A1V1PBH1"/>
<dbReference type="InterPro" id="IPR036925">
    <property type="entry name" value="TIF_IF2_dom3_sf"/>
</dbReference>
<dbReference type="SUPFAM" id="SSF50447">
    <property type="entry name" value="Translation proteins"/>
    <property type="match status" value="2"/>
</dbReference>
<feature type="binding site" evidence="9">
    <location>
        <begin position="306"/>
        <end position="313"/>
    </location>
    <ligand>
        <name>GTP</name>
        <dbReference type="ChEBI" id="CHEBI:37565"/>
    </ligand>
</feature>
<dbReference type="Pfam" id="PF11987">
    <property type="entry name" value="IF-2"/>
    <property type="match status" value="1"/>
</dbReference>
<dbReference type="GO" id="GO:0003743">
    <property type="term" value="F:translation initiation factor activity"/>
    <property type="evidence" value="ECO:0007669"/>
    <property type="project" value="UniProtKB-UniRule"/>
</dbReference>
<evidence type="ECO:0000313" key="14">
    <source>
        <dbReference type="EMBL" id="ETR72113.1"/>
    </source>
</evidence>
<dbReference type="InterPro" id="IPR053905">
    <property type="entry name" value="EF-G-like_DII"/>
</dbReference>
<evidence type="ECO:0000256" key="12">
    <source>
        <dbReference type="SAM" id="MobiDB-lite"/>
    </source>
</evidence>
<evidence type="ECO:0000313" key="15">
    <source>
        <dbReference type="Proteomes" id="UP000189670"/>
    </source>
</evidence>
<proteinExistence type="inferred from homology"/>
<dbReference type="InterPro" id="IPR004161">
    <property type="entry name" value="EFTu-like_2"/>
</dbReference>
<name>A0A1V1PBH1_9BACT</name>
<comment type="function">
    <text evidence="9 10">One of the essential components for the initiation of protein synthesis. Protects formylmethionyl-tRNA from spontaneous hydrolysis and promotes its binding to the 30S ribosomal subunits. Also involved in the hydrolysis of GTP during the formation of the 70S ribosomal complex.</text>
</comment>
<dbReference type="GO" id="GO:0003924">
    <property type="term" value="F:GTPase activity"/>
    <property type="evidence" value="ECO:0007669"/>
    <property type="project" value="UniProtKB-UniRule"/>
</dbReference>
<feature type="binding site" evidence="9">
    <location>
        <begin position="406"/>
        <end position="409"/>
    </location>
    <ligand>
        <name>GTP</name>
        <dbReference type="ChEBI" id="CHEBI:37565"/>
    </ligand>
</feature>
<evidence type="ECO:0000256" key="6">
    <source>
        <dbReference type="ARBA" id="ARBA00022741"/>
    </source>
</evidence>
<dbReference type="Pfam" id="PF22042">
    <property type="entry name" value="EF-G_D2"/>
    <property type="match status" value="1"/>
</dbReference>
<evidence type="ECO:0000256" key="1">
    <source>
        <dbReference type="ARBA" id="ARBA00004496"/>
    </source>
</evidence>
<gene>
    <name evidence="9 14" type="primary">infB</name>
    <name evidence="14" type="ORF">OMM_01962</name>
</gene>
<evidence type="ECO:0000256" key="8">
    <source>
        <dbReference type="ARBA" id="ARBA00023134"/>
    </source>
</evidence>
<sequence>MNAENQRQQTDEEKQPDIKDNKDKDQPEENKSSKTEPESSNQRKDEKKRSDNKPKRVKDKHPRQDSDEKKKDGFDKKKRKRSKKRRRDEPAKIIKKADPDVVPVIEPEPSQQQEIVEPEIDFSKQPSRDVPDQAIPQEGQKKKRKKGRKRQQATENQDDQKFFNKRISFKKKEVIEGAALYSEKKGRTKSRKSKGGQKKQVQKPQKTQITTPKAIKRRIKIYDAIILADLAKRMGIKASDLIKKLIEMGVMATVNQSLDYDTAVLVATEFNFEVEKASFEEDTVLEHSDDAPEDLKDRPPVVTIMGHVDHGKTSLLDAIRETRITASEAGGITQHIGAYNVQTERGQIVFLDTPGHEAFTSMRARGAQITDIVVLVVAADDGVMPQTVEAINHSKAANVPIIVAVNKIDKAGAEPDKVKRELSEHGLMPEDWGGDIIFSHVSAKNLEGIDELLEMILLQSEVMELKANPNKHARGHVVEAKIDSGRGAVATVLIQEGTLHKGDPIVCGVHSGKVRALINDRNKQVKSAGPSIPVEILGLTGVPMAGDELIAVADDKTAKQVSTHRSQKQRMIELAKSNRISLDNFFEKMQTQDVKSLNLIVKTDVHGSIDAINDSLSKLSSDEVKIEIVHSATGTITESDISLAAVSEAIVIGFNVRPSARVQDLANEENVDIRFYDIIYNLINDIKDAVVGMMESTFEDEVLGHAEVREIFSIPKIGVIAGCYVKTGKVERNQQARLLREGVVVYTGKVSSLKRFKEDAKEVTTGYECGIGIENFNDIKVGDIIECFHLKEIKPMIEETS</sequence>
<evidence type="ECO:0000256" key="4">
    <source>
        <dbReference type="ARBA" id="ARBA00022490"/>
    </source>
</evidence>
<dbReference type="Pfam" id="PF00009">
    <property type="entry name" value="GTP_EFTU"/>
    <property type="match status" value="1"/>
</dbReference>
<dbReference type="InterPro" id="IPR027417">
    <property type="entry name" value="P-loop_NTPase"/>
</dbReference>
<dbReference type="PROSITE" id="PS51722">
    <property type="entry name" value="G_TR_2"/>
    <property type="match status" value="1"/>
</dbReference>
<dbReference type="GO" id="GO:0005829">
    <property type="term" value="C:cytosol"/>
    <property type="evidence" value="ECO:0007669"/>
    <property type="project" value="TreeGrafter"/>
</dbReference>
<feature type="binding site" evidence="9">
    <location>
        <begin position="352"/>
        <end position="356"/>
    </location>
    <ligand>
        <name>GTP</name>
        <dbReference type="ChEBI" id="CHEBI:37565"/>
    </ligand>
</feature>
<dbReference type="HAMAP" id="MF_00100_B">
    <property type="entry name" value="IF_2_B"/>
    <property type="match status" value="1"/>
</dbReference>
<feature type="compositionally biased region" description="Basic and acidic residues" evidence="12">
    <location>
        <begin position="9"/>
        <end position="54"/>
    </location>
</feature>
<evidence type="ECO:0000256" key="5">
    <source>
        <dbReference type="ARBA" id="ARBA00022540"/>
    </source>
</evidence>
<feature type="compositionally biased region" description="Basic and acidic residues" evidence="12">
    <location>
        <begin position="87"/>
        <end position="99"/>
    </location>
</feature>
<dbReference type="InterPro" id="IPR006847">
    <property type="entry name" value="IF2_N"/>
</dbReference>
<dbReference type="PROSITE" id="PS01176">
    <property type="entry name" value="IF2"/>
    <property type="match status" value="1"/>
</dbReference>
<dbReference type="InterPro" id="IPR005225">
    <property type="entry name" value="Small_GTP-bd"/>
</dbReference>
<dbReference type="NCBIfam" id="TIGR00231">
    <property type="entry name" value="small_GTP"/>
    <property type="match status" value="1"/>
</dbReference>
<dbReference type="InterPro" id="IPR015760">
    <property type="entry name" value="TIF_IF2"/>
</dbReference>
<evidence type="ECO:0000256" key="7">
    <source>
        <dbReference type="ARBA" id="ARBA00022917"/>
    </source>
</evidence>
<evidence type="ECO:0000256" key="11">
    <source>
        <dbReference type="RuleBase" id="RU000645"/>
    </source>
</evidence>
<protein>
    <recommendedName>
        <fullName evidence="3 9">Translation initiation factor IF-2</fullName>
    </recommendedName>
</protein>
<dbReference type="SUPFAM" id="SSF52540">
    <property type="entry name" value="P-loop containing nucleoside triphosphate hydrolases"/>
    <property type="match status" value="1"/>
</dbReference>
<dbReference type="InterPro" id="IPR009000">
    <property type="entry name" value="Transl_B-barrel_sf"/>
</dbReference>
<dbReference type="SUPFAM" id="SSF52156">
    <property type="entry name" value="Initiation factor IF2/eIF5b, domain 3"/>
    <property type="match status" value="1"/>
</dbReference>
<accession>A0A1V1PBH1</accession>
<feature type="compositionally biased region" description="Basic residues" evidence="12">
    <location>
        <begin position="186"/>
        <end position="201"/>
    </location>
</feature>
<evidence type="ECO:0000259" key="13">
    <source>
        <dbReference type="PROSITE" id="PS51722"/>
    </source>
</evidence>
<dbReference type="Gene3D" id="2.40.30.10">
    <property type="entry name" value="Translation factors"/>
    <property type="match status" value="2"/>
</dbReference>
<dbReference type="Pfam" id="PF04760">
    <property type="entry name" value="IF2_N"/>
    <property type="match status" value="1"/>
</dbReference>
<dbReference type="PANTHER" id="PTHR43381">
    <property type="entry name" value="TRANSLATION INITIATION FACTOR IF-2-RELATED"/>
    <property type="match status" value="1"/>
</dbReference>
<dbReference type="FunFam" id="3.40.50.300:FF:000019">
    <property type="entry name" value="Translation initiation factor IF-2"/>
    <property type="match status" value="1"/>
</dbReference>
<dbReference type="CDD" id="cd01887">
    <property type="entry name" value="IF2_eIF5B"/>
    <property type="match status" value="1"/>
</dbReference>
<comment type="caution">
    <text evidence="14">The sequence shown here is derived from an EMBL/GenBank/DDBJ whole genome shotgun (WGS) entry which is preliminary data.</text>
</comment>
<dbReference type="NCBIfam" id="TIGR00487">
    <property type="entry name" value="IF-2"/>
    <property type="match status" value="1"/>
</dbReference>
<feature type="region of interest" description="Disordered" evidence="12">
    <location>
        <begin position="180"/>
        <end position="210"/>
    </location>
</feature>
<dbReference type="PANTHER" id="PTHR43381:SF5">
    <property type="entry name" value="TR-TYPE G DOMAIN-CONTAINING PROTEIN"/>
    <property type="match status" value="1"/>
</dbReference>
<evidence type="ECO:0000256" key="9">
    <source>
        <dbReference type="HAMAP-Rule" id="MF_00100"/>
    </source>
</evidence>
<feature type="domain" description="Tr-type G" evidence="13">
    <location>
        <begin position="297"/>
        <end position="466"/>
    </location>
</feature>
<dbReference type="InterPro" id="IPR000178">
    <property type="entry name" value="TF_IF2_bacterial-like"/>
</dbReference>
<dbReference type="FunFam" id="2.40.30.10:FF:000007">
    <property type="entry name" value="Translation initiation factor IF-2"/>
    <property type="match status" value="1"/>
</dbReference>
<feature type="region of interest" description="Disordered" evidence="12">
    <location>
        <begin position="1"/>
        <end position="163"/>
    </location>
</feature>
<dbReference type="Pfam" id="PF03144">
    <property type="entry name" value="GTP_EFTU_D2"/>
    <property type="match status" value="1"/>
</dbReference>
<dbReference type="InterPro" id="IPR000795">
    <property type="entry name" value="T_Tr_GTP-bd_dom"/>
</dbReference>
<feature type="compositionally biased region" description="Basic residues" evidence="12">
    <location>
        <begin position="141"/>
        <end position="151"/>
    </location>
</feature>
<dbReference type="CDD" id="cd03702">
    <property type="entry name" value="IF2_mtIF2_II"/>
    <property type="match status" value="1"/>
</dbReference>
<keyword evidence="4 9" id="KW-0963">Cytoplasm</keyword>
<keyword evidence="5 9" id="KW-0396">Initiation factor</keyword>
<dbReference type="InterPro" id="IPR023115">
    <property type="entry name" value="TIF_IF2_dom3"/>
</dbReference>
<evidence type="ECO:0000256" key="3">
    <source>
        <dbReference type="ARBA" id="ARBA00020675"/>
    </source>
</evidence>
<feature type="compositionally biased region" description="Basic residues" evidence="12">
    <location>
        <begin position="76"/>
        <end position="86"/>
    </location>
</feature>
<dbReference type="InterPro" id="IPR044145">
    <property type="entry name" value="IF2_II"/>
</dbReference>
<keyword evidence="8 9" id="KW-0342">GTP-binding</keyword>
<dbReference type="GO" id="GO:0005525">
    <property type="term" value="F:GTP binding"/>
    <property type="evidence" value="ECO:0007669"/>
    <property type="project" value="UniProtKB-KW"/>
</dbReference>
<keyword evidence="7 9" id="KW-0648">Protein biosynthesis</keyword>
<dbReference type="FunFam" id="2.40.30.10:FF:000008">
    <property type="entry name" value="Translation initiation factor IF-2"/>
    <property type="match status" value="1"/>
</dbReference>
<feature type="region of interest" description="G-domain" evidence="9">
    <location>
        <begin position="300"/>
        <end position="448"/>
    </location>
</feature>
<evidence type="ECO:0000256" key="2">
    <source>
        <dbReference type="ARBA" id="ARBA00007733"/>
    </source>
</evidence>
<dbReference type="Proteomes" id="UP000189670">
    <property type="component" value="Unassembled WGS sequence"/>
</dbReference>
<dbReference type="EMBL" id="ATBP01000182">
    <property type="protein sequence ID" value="ETR72113.1"/>
    <property type="molecule type" value="Genomic_DNA"/>
</dbReference>
<comment type="similarity">
    <text evidence="2 9 10">Belongs to the TRAFAC class translation factor GTPase superfamily. Classic translation factor GTPase family. IF-2 subfamily.</text>
</comment>